<evidence type="ECO:0000313" key="2">
    <source>
        <dbReference type="Proteomes" id="UP000287651"/>
    </source>
</evidence>
<dbReference type="EMBL" id="AMZH03002815">
    <property type="protein sequence ID" value="RRT74292.1"/>
    <property type="molecule type" value="Genomic_DNA"/>
</dbReference>
<name>A0A427ADL7_ENSVE</name>
<dbReference type="Proteomes" id="UP000287651">
    <property type="component" value="Unassembled WGS sequence"/>
</dbReference>
<organism evidence="1 2">
    <name type="scientific">Ensete ventricosum</name>
    <name type="common">Abyssinian banana</name>
    <name type="synonym">Musa ensete</name>
    <dbReference type="NCBI Taxonomy" id="4639"/>
    <lineage>
        <taxon>Eukaryota</taxon>
        <taxon>Viridiplantae</taxon>
        <taxon>Streptophyta</taxon>
        <taxon>Embryophyta</taxon>
        <taxon>Tracheophyta</taxon>
        <taxon>Spermatophyta</taxon>
        <taxon>Magnoliopsida</taxon>
        <taxon>Liliopsida</taxon>
        <taxon>Zingiberales</taxon>
        <taxon>Musaceae</taxon>
        <taxon>Ensete</taxon>
    </lineage>
</organism>
<sequence>MMRTRRSTILSNTDTVLEDLGPAKPYTISVRDTSNIKGRGTVVPRLAAFLGLTHYVQALAGMMQASIPHIPQLAQQTMPPHPGTQLAPEQ</sequence>
<comment type="caution">
    <text evidence="1">The sequence shown here is derived from an EMBL/GenBank/DDBJ whole genome shotgun (WGS) entry which is preliminary data.</text>
</comment>
<accession>A0A427ADL7</accession>
<reference evidence="1 2" key="1">
    <citation type="journal article" date="2014" name="Agronomy (Basel)">
        <title>A Draft Genome Sequence for Ensete ventricosum, the Drought-Tolerant Tree Against Hunger.</title>
        <authorList>
            <person name="Harrison J."/>
            <person name="Moore K.A."/>
            <person name="Paszkiewicz K."/>
            <person name="Jones T."/>
            <person name="Grant M."/>
            <person name="Ambacheew D."/>
            <person name="Muzemil S."/>
            <person name="Studholme D.J."/>
        </authorList>
    </citation>
    <scope>NUCLEOTIDE SEQUENCE [LARGE SCALE GENOMIC DNA]</scope>
</reference>
<evidence type="ECO:0000313" key="1">
    <source>
        <dbReference type="EMBL" id="RRT74292.1"/>
    </source>
</evidence>
<gene>
    <name evidence="1" type="ORF">B296_00028470</name>
</gene>
<proteinExistence type="predicted"/>
<protein>
    <submittedName>
        <fullName evidence="1">Uncharacterized protein</fullName>
    </submittedName>
</protein>
<dbReference type="AlphaFoldDB" id="A0A427ADL7"/>